<dbReference type="AlphaFoldDB" id="A0A923E9C8"/>
<organism evidence="1 2">
    <name type="scientific">Clostridium tetanomorphum</name>
    <dbReference type="NCBI Taxonomy" id="1553"/>
    <lineage>
        <taxon>Bacteria</taxon>
        <taxon>Bacillati</taxon>
        <taxon>Bacillota</taxon>
        <taxon>Clostridia</taxon>
        <taxon>Eubacteriales</taxon>
        <taxon>Clostridiaceae</taxon>
        <taxon>Clostridium</taxon>
    </lineage>
</organism>
<name>A0A923E9C8_CLOTT</name>
<sequence>MKVVKNKCNGITNKNLIKTFSAFLLIFFFAFCLVNQKVFAEEDSKNLGIKSINDPKYVWTVAFTNAGDFNSIKNNIGVRELNGNSVGKLVNVKVEPGEDDKTVKIIPPTSGYEIGKSYRIIVGKGAKSKNDKNMKRDVLLDFKVTSEIKVNVKVEVSEVLSILKKISVDCDKTANVKKYKIEGNNNLFHIDKEAITLFNGNSAKIYLCDNENNILGEGTIDVSKSNENTIIVR</sequence>
<keyword evidence="2" id="KW-1185">Reference proteome</keyword>
<gene>
    <name evidence="1" type="ORF">HGG79_04925</name>
</gene>
<proteinExistence type="predicted"/>
<reference evidence="1 2" key="1">
    <citation type="submission" date="2020-04" db="EMBL/GenBank/DDBJ databases">
        <title>Genomic insights into acetone-butanol-ethanol (ABE) fermentation by sequencing solventogenic clostridia strains.</title>
        <authorList>
            <person name="Brown S."/>
        </authorList>
    </citation>
    <scope>NUCLEOTIDE SEQUENCE [LARGE SCALE GENOMIC DNA]</scope>
    <source>
        <strain evidence="1 2">DJ011</strain>
    </source>
</reference>
<protein>
    <submittedName>
        <fullName evidence="1">Uncharacterized protein</fullName>
    </submittedName>
</protein>
<dbReference type="EMBL" id="JAAZWO010000004">
    <property type="protein sequence ID" value="MBC2397126.1"/>
    <property type="molecule type" value="Genomic_DNA"/>
</dbReference>
<dbReference type="RefSeq" id="WP_035147909.1">
    <property type="nucleotide sequence ID" value="NZ_JAAZWO010000004.1"/>
</dbReference>
<dbReference type="Proteomes" id="UP000563151">
    <property type="component" value="Unassembled WGS sequence"/>
</dbReference>
<comment type="caution">
    <text evidence="1">The sequence shown here is derived from an EMBL/GenBank/DDBJ whole genome shotgun (WGS) entry which is preliminary data.</text>
</comment>
<evidence type="ECO:0000313" key="2">
    <source>
        <dbReference type="Proteomes" id="UP000563151"/>
    </source>
</evidence>
<accession>A0A923E9C8</accession>
<evidence type="ECO:0000313" key="1">
    <source>
        <dbReference type="EMBL" id="MBC2397126.1"/>
    </source>
</evidence>